<evidence type="ECO:0000256" key="1">
    <source>
        <dbReference type="SAM" id="Phobius"/>
    </source>
</evidence>
<organism evidence="2 3">
    <name type="scientific">Singulisphaera acidiphila (strain ATCC BAA-1392 / DSM 18658 / VKM B-2454 / MOB10)</name>
    <dbReference type="NCBI Taxonomy" id="886293"/>
    <lineage>
        <taxon>Bacteria</taxon>
        <taxon>Pseudomonadati</taxon>
        <taxon>Planctomycetota</taxon>
        <taxon>Planctomycetia</taxon>
        <taxon>Isosphaerales</taxon>
        <taxon>Isosphaeraceae</taxon>
        <taxon>Singulisphaera</taxon>
    </lineage>
</organism>
<dbReference type="Proteomes" id="UP000010798">
    <property type="component" value="Chromosome"/>
</dbReference>
<dbReference type="AlphaFoldDB" id="L0DAR3"/>
<accession>L0DAR3</accession>
<evidence type="ECO:0000313" key="3">
    <source>
        <dbReference type="Proteomes" id="UP000010798"/>
    </source>
</evidence>
<gene>
    <name evidence="2" type="ordered locus">Sinac_1989</name>
</gene>
<keyword evidence="1" id="KW-1133">Transmembrane helix</keyword>
<feature type="transmembrane region" description="Helical" evidence="1">
    <location>
        <begin position="20"/>
        <end position="42"/>
    </location>
</feature>
<protein>
    <submittedName>
        <fullName evidence="2">Uncharacterized protein</fullName>
    </submittedName>
</protein>
<reference evidence="2 3" key="1">
    <citation type="submission" date="2012-02" db="EMBL/GenBank/DDBJ databases">
        <title>Complete sequence of chromosome of Singulisphaera acidiphila DSM 18658.</title>
        <authorList>
            <consortium name="US DOE Joint Genome Institute (JGI-PGF)"/>
            <person name="Lucas S."/>
            <person name="Copeland A."/>
            <person name="Lapidus A."/>
            <person name="Glavina del Rio T."/>
            <person name="Dalin E."/>
            <person name="Tice H."/>
            <person name="Bruce D."/>
            <person name="Goodwin L."/>
            <person name="Pitluck S."/>
            <person name="Peters L."/>
            <person name="Ovchinnikova G."/>
            <person name="Chertkov O."/>
            <person name="Kyrpides N."/>
            <person name="Mavromatis K."/>
            <person name="Ivanova N."/>
            <person name="Brettin T."/>
            <person name="Detter J.C."/>
            <person name="Han C."/>
            <person name="Larimer F."/>
            <person name="Land M."/>
            <person name="Hauser L."/>
            <person name="Markowitz V."/>
            <person name="Cheng J.-F."/>
            <person name="Hugenholtz P."/>
            <person name="Woyke T."/>
            <person name="Wu D."/>
            <person name="Tindall B."/>
            <person name="Pomrenke H."/>
            <person name="Brambilla E."/>
            <person name="Klenk H.-P."/>
            <person name="Eisen J.A."/>
        </authorList>
    </citation>
    <scope>NUCLEOTIDE SEQUENCE [LARGE SCALE GENOMIC DNA]</scope>
    <source>
        <strain evidence="3">ATCC BAA-1392 / DSM 18658 / VKM B-2454 / MOB10</strain>
    </source>
</reference>
<name>L0DAR3_SINAD</name>
<feature type="transmembrane region" description="Helical" evidence="1">
    <location>
        <begin position="92"/>
        <end position="111"/>
    </location>
</feature>
<dbReference type="STRING" id="886293.Sinac_1989"/>
<keyword evidence="1" id="KW-0812">Transmembrane</keyword>
<keyword evidence="1" id="KW-0472">Membrane</keyword>
<feature type="transmembrane region" description="Helical" evidence="1">
    <location>
        <begin position="54"/>
        <end position="72"/>
    </location>
</feature>
<dbReference type="eggNOG" id="COG1277">
    <property type="taxonomic scope" value="Bacteria"/>
</dbReference>
<sequence>MAFVLAQPVRLRTLIWGKVATRGLFMLALIATVVMAALSFGVEGPVNRDVVVRLILWMAVVVAHWCFLVRGVRRRQRPRFRVGDECHGAGGLWLTLIMVVPAAMNLAVAAACPMPSRVEWIETTRRVAGEAKKREEQIAARYFHHPELAPASALEGLRKAVVTIYTRHDEVAKELDL</sequence>
<keyword evidence="3" id="KW-1185">Reference proteome</keyword>
<evidence type="ECO:0000313" key="2">
    <source>
        <dbReference type="EMBL" id="AGA26342.1"/>
    </source>
</evidence>
<dbReference type="EMBL" id="CP003364">
    <property type="protein sequence ID" value="AGA26342.1"/>
    <property type="molecule type" value="Genomic_DNA"/>
</dbReference>
<dbReference type="HOGENOM" id="CLU_1516939_0_0_0"/>
<dbReference type="KEGG" id="saci:Sinac_1989"/>
<proteinExistence type="predicted"/>